<keyword evidence="1" id="KW-0479">Metal-binding</keyword>
<dbReference type="Pfam" id="PF13411">
    <property type="entry name" value="MerR_1"/>
    <property type="match status" value="1"/>
</dbReference>
<evidence type="ECO:0000256" key="3">
    <source>
        <dbReference type="ARBA" id="ARBA00023014"/>
    </source>
</evidence>
<keyword evidence="4" id="KW-0238">DNA-binding</keyword>
<keyword evidence="3" id="KW-0411">Iron-sulfur</keyword>
<dbReference type="NCBIfam" id="TIGR01950">
    <property type="entry name" value="SoxR"/>
    <property type="match status" value="1"/>
</dbReference>
<dbReference type="InterPro" id="IPR000551">
    <property type="entry name" value="MerR-type_HTH_dom"/>
</dbReference>
<keyword evidence="1" id="KW-0001">2Fe-2S</keyword>
<gene>
    <name evidence="6" type="primary">soxR</name>
    <name evidence="6" type="ORF">WH159_17300</name>
</gene>
<dbReference type="InterPro" id="IPR010211">
    <property type="entry name" value="Redox-sen_tscrpt-act_SoxR"/>
</dbReference>
<dbReference type="SMART" id="SM00422">
    <property type="entry name" value="HTH_MERR"/>
    <property type="match status" value="1"/>
</dbReference>
<comment type="caution">
    <text evidence="6">The sequence shown here is derived from an EMBL/GenBank/DDBJ whole genome shotgun (WGS) entry which is preliminary data.</text>
</comment>
<dbReference type="PANTHER" id="PTHR30204">
    <property type="entry name" value="REDOX-CYCLING DRUG-SENSING TRANSCRIPTIONAL ACTIVATOR SOXR"/>
    <property type="match status" value="1"/>
</dbReference>
<sequence>MARQSEPERLPAEQLTVGDIARRSGVAVSTLHFYEAKGLIESTRTSGNQRRYERTVLRRIAIIRLGQRAGLSLAFIKQHLGKLPHGPVDQSAWRDLREAWRSDLDQRIVSLVQLRDQLDHCIGCGCLSLAECQMRNPQDILAGEGCGPCLLDADR</sequence>
<dbReference type="InterPro" id="IPR009061">
    <property type="entry name" value="DNA-bd_dom_put_sf"/>
</dbReference>
<dbReference type="RefSeq" id="WP_043150653.1">
    <property type="nucleotide sequence ID" value="NZ_JBBGZA010000002.1"/>
</dbReference>
<evidence type="ECO:0000256" key="4">
    <source>
        <dbReference type="ARBA" id="ARBA00023125"/>
    </source>
</evidence>
<keyword evidence="7" id="KW-1185">Reference proteome</keyword>
<proteinExistence type="predicted"/>
<dbReference type="Gene3D" id="1.10.1660.10">
    <property type="match status" value="1"/>
</dbReference>
<evidence type="ECO:0000313" key="6">
    <source>
        <dbReference type="EMBL" id="MEJ5096276.1"/>
    </source>
</evidence>
<dbReference type="PRINTS" id="PR00040">
    <property type="entry name" value="HTHMERR"/>
</dbReference>
<dbReference type="SUPFAM" id="SSF46955">
    <property type="entry name" value="Putative DNA-binding domain"/>
    <property type="match status" value="1"/>
</dbReference>
<reference evidence="6 7" key="1">
    <citation type="submission" date="2023-12" db="EMBL/GenBank/DDBJ databases">
        <title>Gut-associated functions are favored during microbiome assembly across C. elegans life.</title>
        <authorList>
            <person name="Zimmermann J."/>
        </authorList>
    </citation>
    <scope>NUCLEOTIDE SEQUENCE [LARGE SCALE GENOMIC DNA]</scope>
    <source>
        <strain evidence="6 7">JUb134</strain>
    </source>
</reference>
<feature type="domain" description="HTH merR-type" evidence="5">
    <location>
        <begin position="14"/>
        <end position="82"/>
    </location>
</feature>
<evidence type="ECO:0000256" key="2">
    <source>
        <dbReference type="ARBA" id="ARBA00023004"/>
    </source>
</evidence>
<evidence type="ECO:0000256" key="1">
    <source>
        <dbReference type="ARBA" id="ARBA00022714"/>
    </source>
</evidence>
<dbReference type="InterPro" id="IPR047057">
    <property type="entry name" value="MerR_fam"/>
</dbReference>
<dbReference type="PROSITE" id="PS00552">
    <property type="entry name" value="HTH_MERR_1"/>
    <property type="match status" value="1"/>
</dbReference>
<dbReference type="PANTHER" id="PTHR30204:SF0">
    <property type="entry name" value="REDOX-SENSITIVE TRANSCRIPTIONAL ACTIVATOR SOXR"/>
    <property type="match status" value="1"/>
</dbReference>
<evidence type="ECO:0000313" key="7">
    <source>
        <dbReference type="Proteomes" id="UP001380365"/>
    </source>
</evidence>
<accession>A0ABU8Q9R8</accession>
<dbReference type="PROSITE" id="PS50937">
    <property type="entry name" value="HTH_MERR_2"/>
    <property type="match status" value="1"/>
</dbReference>
<dbReference type="Proteomes" id="UP001380365">
    <property type="component" value="Unassembled WGS sequence"/>
</dbReference>
<protein>
    <submittedName>
        <fullName evidence="6">Redox-sensitive transcriptional activator SoxR</fullName>
    </submittedName>
</protein>
<evidence type="ECO:0000259" key="5">
    <source>
        <dbReference type="PROSITE" id="PS50937"/>
    </source>
</evidence>
<organism evidence="6 7">
    <name type="scientific">Sphingomonas molluscorum</name>
    <dbReference type="NCBI Taxonomy" id="418184"/>
    <lineage>
        <taxon>Bacteria</taxon>
        <taxon>Pseudomonadati</taxon>
        <taxon>Pseudomonadota</taxon>
        <taxon>Alphaproteobacteria</taxon>
        <taxon>Sphingomonadales</taxon>
        <taxon>Sphingomonadaceae</taxon>
        <taxon>Sphingomonas</taxon>
    </lineage>
</organism>
<dbReference type="EMBL" id="JBBGZA010000002">
    <property type="protein sequence ID" value="MEJ5096276.1"/>
    <property type="molecule type" value="Genomic_DNA"/>
</dbReference>
<name>A0ABU8Q9R8_9SPHN</name>
<keyword evidence="2" id="KW-0408">Iron</keyword>